<dbReference type="RefSeq" id="WP_192010888.1">
    <property type="nucleotide sequence ID" value="NZ_JACYTQ010000005.1"/>
</dbReference>
<dbReference type="EMBL" id="JACYTQ010000005">
    <property type="protein sequence ID" value="MBD8490002.1"/>
    <property type="molecule type" value="Genomic_DNA"/>
</dbReference>
<organism evidence="1 2">
    <name type="scientific">Echinicola arenosa</name>
    <dbReference type="NCBI Taxonomy" id="2774144"/>
    <lineage>
        <taxon>Bacteria</taxon>
        <taxon>Pseudomonadati</taxon>
        <taxon>Bacteroidota</taxon>
        <taxon>Cytophagia</taxon>
        <taxon>Cytophagales</taxon>
        <taxon>Cyclobacteriaceae</taxon>
        <taxon>Echinicola</taxon>
    </lineage>
</organism>
<gene>
    <name evidence="1" type="ORF">IFO69_14690</name>
</gene>
<comment type="caution">
    <text evidence="1">The sequence shown here is derived from an EMBL/GenBank/DDBJ whole genome shotgun (WGS) entry which is preliminary data.</text>
</comment>
<evidence type="ECO:0000313" key="1">
    <source>
        <dbReference type="EMBL" id="MBD8490002.1"/>
    </source>
</evidence>
<accession>A0ABR9AMH5</accession>
<dbReference type="Proteomes" id="UP000647133">
    <property type="component" value="Unassembled WGS sequence"/>
</dbReference>
<protein>
    <recommendedName>
        <fullName evidence="3">Lipocalin-like domain-containing protein</fullName>
    </recommendedName>
</protein>
<keyword evidence="2" id="KW-1185">Reference proteome</keyword>
<evidence type="ECO:0008006" key="3">
    <source>
        <dbReference type="Google" id="ProtNLM"/>
    </source>
</evidence>
<reference evidence="1 2" key="1">
    <citation type="submission" date="2020-09" db="EMBL/GenBank/DDBJ databases">
        <title>Echinicola sp. CAU 1574 isolated from sand of Sido Beach.</title>
        <authorList>
            <person name="Kim W."/>
        </authorList>
    </citation>
    <scope>NUCLEOTIDE SEQUENCE [LARGE SCALE GENOMIC DNA]</scope>
    <source>
        <strain evidence="1 2">CAU 1574</strain>
    </source>
</reference>
<name>A0ABR9AMH5_9BACT</name>
<sequence length="145" mass="16619">MRTLIIPILILSVCLSSCKEDDLKPEADLIGVWQLNEIYHSEDGHISEEDLGFNDKYTFRVDGTFERKLVADDETLEGSGTYSFREAKLINSSMNKLYLVLIFQSGGEQGWVCGENKTELQLTFQDELVNSCEAKEGRIYYYKKQ</sequence>
<proteinExistence type="predicted"/>
<evidence type="ECO:0000313" key="2">
    <source>
        <dbReference type="Proteomes" id="UP000647133"/>
    </source>
</evidence>